<accession>A0A154PAA0</accession>
<feature type="transmembrane region" description="Helical" evidence="5">
    <location>
        <begin position="260"/>
        <end position="290"/>
    </location>
</feature>
<dbReference type="PANTHER" id="PTHR48021">
    <property type="match status" value="1"/>
</dbReference>
<dbReference type="InterPro" id="IPR050549">
    <property type="entry name" value="MFS_Trehalose_Transporter"/>
</dbReference>
<sequence length="502" mass="55147">SPAELNGVPEVYTISKLRQALPQCSAVSAKNLLMLTFGSTLGFSTILIPELKKEDSEIPVTLDELTWISSLNLFLVPIGCFVSGPVSQYLGRKRTMLLINIPFIIAWLIFYYATTAGMLFIALALTGLTGGLLEAPVMTYVAEVTQPHLRGMLSATSSMSVILGIFTQMLSGKLTNWRTVALINLTYPVICLIALCLVPESPHWLAAKGKVKKAEDALCWLRGWVGPGEVKAELQVICQEVHKPAESRERIWKSFSKRTFYVPFFLITWVFFVESFGGSITIQTFAVVVFEKLDAPIDQYTAAVFLGLAQLVGTLICVFAIHFTGKRKLNFLSIGGTAFCFCGAAVYGYLNDINAIKGKNFSWVPTTLLIGSAFMSHVGIRLLPWVLAGEVFPVKVRSSATGFAGSIGYIFHSIANKSFLYMVNGLSLAGTFFFYGLINVLGGVVLYFMLPETEGRTLKEVEDHYAGVQSLKNKPTKESLPIKEKWAATNPAVIYDDTESKL</sequence>
<feature type="non-terminal residue" evidence="7">
    <location>
        <position position="502"/>
    </location>
</feature>
<dbReference type="GO" id="GO:0022857">
    <property type="term" value="F:transmembrane transporter activity"/>
    <property type="evidence" value="ECO:0007669"/>
    <property type="project" value="InterPro"/>
</dbReference>
<evidence type="ECO:0000256" key="2">
    <source>
        <dbReference type="ARBA" id="ARBA00022692"/>
    </source>
</evidence>
<evidence type="ECO:0000313" key="7">
    <source>
        <dbReference type="EMBL" id="KZC08782.1"/>
    </source>
</evidence>
<feature type="transmembrane region" description="Helical" evidence="5">
    <location>
        <begin position="432"/>
        <end position="450"/>
    </location>
</feature>
<comment type="subcellular location">
    <subcellularLocation>
        <location evidence="1">Membrane</location>
        <topology evidence="1">Multi-pass membrane protein</topology>
    </subcellularLocation>
</comment>
<dbReference type="Proteomes" id="UP000076502">
    <property type="component" value="Unassembled WGS sequence"/>
</dbReference>
<dbReference type="Gene3D" id="1.20.1250.20">
    <property type="entry name" value="MFS general substrate transporter like domains"/>
    <property type="match status" value="1"/>
</dbReference>
<dbReference type="AlphaFoldDB" id="A0A154PAA0"/>
<feature type="non-terminal residue" evidence="7">
    <location>
        <position position="1"/>
    </location>
</feature>
<feature type="transmembrane region" description="Helical" evidence="5">
    <location>
        <begin position="400"/>
        <end position="420"/>
    </location>
</feature>
<keyword evidence="2 5" id="KW-0812">Transmembrane</keyword>
<evidence type="ECO:0000256" key="3">
    <source>
        <dbReference type="ARBA" id="ARBA00022989"/>
    </source>
</evidence>
<dbReference type="FunFam" id="1.20.1250.20:FF:000249">
    <property type="entry name" value="facilitated trehalose transporter Tret1"/>
    <property type="match status" value="1"/>
</dbReference>
<dbReference type="OrthoDB" id="6133115at2759"/>
<evidence type="ECO:0000256" key="1">
    <source>
        <dbReference type="ARBA" id="ARBA00004141"/>
    </source>
</evidence>
<organism evidence="7 8">
    <name type="scientific">Dufourea novaeangliae</name>
    <name type="common">Sweat bee</name>
    <dbReference type="NCBI Taxonomy" id="178035"/>
    <lineage>
        <taxon>Eukaryota</taxon>
        <taxon>Metazoa</taxon>
        <taxon>Ecdysozoa</taxon>
        <taxon>Arthropoda</taxon>
        <taxon>Hexapoda</taxon>
        <taxon>Insecta</taxon>
        <taxon>Pterygota</taxon>
        <taxon>Neoptera</taxon>
        <taxon>Endopterygota</taxon>
        <taxon>Hymenoptera</taxon>
        <taxon>Apocrita</taxon>
        <taxon>Aculeata</taxon>
        <taxon>Apoidea</taxon>
        <taxon>Anthophila</taxon>
        <taxon>Halictidae</taxon>
        <taxon>Rophitinae</taxon>
        <taxon>Dufourea</taxon>
    </lineage>
</organism>
<feature type="transmembrane region" description="Helical" evidence="5">
    <location>
        <begin position="177"/>
        <end position="198"/>
    </location>
</feature>
<evidence type="ECO:0000259" key="6">
    <source>
        <dbReference type="PROSITE" id="PS50850"/>
    </source>
</evidence>
<keyword evidence="4 5" id="KW-0472">Membrane</keyword>
<dbReference type="EMBL" id="KQ434857">
    <property type="protein sequence ID" value="KZC08782.1"/>
    <property type="molecule type" value="Genomic_DNA"/>
</dbReference>
<dbReference type="PROSITE" id="PS50850">
    <property type="entry name" value="MFS"/>
    <property type="match status" value="1"/>
</dbReference>
<feature type="transmembrane region" description="Helical" evidence="5">
    <location>
        <begin position="153"/>
        <end position="171"/>
    </location>
</feature>
<evidence type="ECO:0000256" key="5">
    <source>
        <dbReference type="SAM" id="Phobius"/>
    </source>
</evidence>
<gene>
    <name evidence="7" type="ORF">WN55_11285</name>
</gene>
<name>A0A154PAA0_DUFNO</name>
<dbReference type="PANTHER" id="PTHR48021:SF39">
    <property type="entry name" value="MAJOR FACILITATOR SUPERFAMILY (MFS) PROFILE DOMAIN-CONTAINING PROTEIN"/>
    <property type="match status" value="1"/>
</dbReference>
<feature type="transmembrane region" description="Helical" evidence="5">
    <location>
        <begin position="119"/>
        <end position="141"/>
    </location>
</feature>
<dbReference type="Pfam" id="PF00083">
    <property type="entry name" value="Sugar_tr"/>
    <property type="match status" value="1"/>
</dbReference>
<protein>
    <submittedName>
        <fullName evidence="7">Facilitated trehalose transporter Tret1</fullName>
    </submittedName>
</protein>
<dbReference type="InterPro" id="IPR005828">
    <property type="entry name" value="MFS_sugar_transport-like"/>
</dbReference>
<evidence type="ECO:0000313" key="8">
    <source>
        <dbReference type="Proteomes" id="UP000076502"/>
    </source>
</evidence>
<feature type="transmembrane region" description="Helical" evidence="5">
    <location>
        <begin position="65"/>
        <end position="84"/>
    </location>
</feature>
<evidence type="ECO:0000256" key="4">
    <source>
        <dbReference type="ARBA" id="ARBA00023136"/>
    </source>
</evidence>
<dbReference type="InterPro" id="IPR020846">
    <property type="entry name" value="MFS_dom"/>
</dbReference>
<dbReference type="GO" id="GO:0016020">
    <property type="term" value="C:membrane"/>
    <property type="evidence" value="ECO:0007669"/>
    <property type="project" value="UniProtKB-SubCell"/>
</dbReference>
<dbReference type="SUPFAM" id="SSF103473">
    <property type="entry name" value="MFS general substrate transporter"/>
    <property type="match status" value="1"/>
</dbReference>
<feature type="domain" description="Major facilitator superfamily (MFS) profile" evidence="6">
    <location>
        <begin position="26"/>
        <end position="454"/>
    </location>
</feature>
<reference evidence="7 8" key="1">
    <citation type="submission" date="2015-07" db="EMBL/GenBank/DDBJ databases">
        <title>The genome of Dufourea novaeangliae.</title>
        <authorList>
            <person name="Pan H."/>
            <person name="Kapheim K."/>
        </authorList>
    </citation>
    <scope>NUCLEOTIDE SEQUENCE [LARGE SCALE GENOMIC DNA]</scope>
    <source>
        <strain evidence="7">0120121106</strain>
        <tissue evidence="7">Whole body</tissue>
    </source>
</reference>
<dbReference type="PROSITE" id="PS00217">
    <property type="entry name" value="SUGAR_TRANSPORT_2"/>
    <property type="match status" value="1"/>
</dbReference>
<feature type="transmembrane region" description="Helical" evidence="5">
    <location>
        <begin position="329"/>
        <end position="350"/>
    </location>
</feature>
<dbReference type="STRING" id="178035.A0A154PAA0"/>
<feature type="transmembrane region" description="Helical" evidence="5">
    <location>
        <begin position="362"/>
        <end position="388"/>
    </location>
</feature>
<feature type="transmembrane region" description="Helical" evidence="5">
    <location>
        <begin position="302"/>
        <end position="322"/>
    </location>
</feature>
<feature type="transmembrane region" description="Helical" evidence="5">
    <location>
        <begin position="96"/>
        <end position="113"/>
    </location>
</feature>
<proteinExistence type="predicted"/>
<dbReference type="InterPro" id="IPR036259">
    <property type="entry name" value="MFS_trans_sf"/>
</dbReference>
<keyword evidence="3 5" id="KW-1133">Transmembrane helix</keyword>
<dbReference type="InterPro" id="IPR005829">
    <property type="entry name" value="Sugar_transporter_CS"/>
</dbReference>
<keyword evidence="8" id="KW-1185">Reference proteome</keyword>